<dbReference type="InterPro" id="IPR005656">
    <property type="entry name" value="MmgE_PrpD"/>
</dbReference>
<name>A0A158I0V0_CABSO</name>
<dbReference type="SUPFAM" id="SSF103378">
    <property type="entry name" value="2-methylcitrate dehydratase PrpD"/>
    <property type="match status" value="1"/>
</dbReference>
<dbReference type="Gene3D" id="3.30.1330.120">
    <property type="entry name" value="2-methylcitrate dehydratase PrpD"/>
    <property type="match status" value="1"/>
</dbReference>
<dbReference type="GO" id="GO:0016829">
    <property type="term" value="F:lyase activity"/>
    <property type="evidence" value="ECO:0007669"/>
    <property type="project" value="InterPro"/>
</dbReference>
<accession>A0A158I0V0</accession>
<dbReference type="EMBL" id="FCOC02000023">
    <property type="protein sequence ID" value="SAL49869.1"/>
    <property type="molecule type" value="Genomic_DNA"/>
</dbReference>
<evidence type="ECO:0000259" key="2">
    <source>
        <dbReference type="Pfam" id="PF03972"/>
    </source>
</evidence>
<evidence type="ECO:0000313" key="4">
    <source>
        <dbReference type="EMBL" id="SAL49869.1"/>
    </source>
</evidence>
<dbReference type="PANTHER" id="PTHR16943:SF8">
    <property type="entry name" value="2-METHYLCITRATE DEHYDRATASE"/>
    <property type="match status" value="1"/>
</dbReference>
<reference evidence="4 5" key="1">
    <citation type="submission" date="2016-01" db="EMBL/GenBank/DDBJ databases">
        <authorList>
            <person name="Oliw E.H."/>
        </authorList>
    </citation>
    <scope>NUCLEOTIDE SEQUENCE [LARGE SCALE GENOMIC DNA]</scope>
    <source>
        <strain evidence="4">LMG 22029</strain>
    </source>
</reference>
<sequence>MNDTIESIIDSSHARRLIKHLTDLRDVRLSAALEESAKLALLDSIACAIFGSQFDWAKMTASVAQEAGDGPVTLLGNGRSASPVAAALANGTAIHSFELDDVILGSLTHAGAAVIPAVLAAAEVAKSSPMSLLAGIVAGYELDARLGAALGTAPIGLGFHTTSVAGPLAAALAACVVSGESEDTVASALGIAASTSSGLKAFQQGSGGMVKRLHGGLGASNGVLAWQLASRGFSGPRQAIDGQFGVMAVFGGKSRNDGVLSRGLDENWAITRNWIKAFPCCALIHTAAEALEQIRAESQLTPNDINSVRVGTSKRCVIQNNDMNPQEPMTAQYSIPFNAALALTGDARDPNAFLPPQLHAPAVRDMMKRIELFVDDEVDAAYPDSFPAKVIVTANDGRQFERSVWDAHGTPADPCSAEEIRAKFRKLTKGSISEVAIEEIISAIDELDHASSLERLFNALRRGA</sequence>
<dbReference type="Gene3D" id="1.10.4100.10">
    <property type="entry name" value="2-methylcitrate dehydratase PrpD"/>
    <property type="match status" value="1"/>
</dbReference>
<dbReference type="InterPro" id="IPR042188">
    <property type="entry name" value="MmgE/PrpD_sf_2"/>
</dbReference>
<dbReference type="Pfam" id="PF19305">
    <property type="entry name" value="MmgE_PrpD_C"/>
    <property type="match status" value="1"/>
</dbReference>
<evidence type="ECO:0000256" key="1">
    <source>
        <dbReference type="ARBA" id="ARBA00006174"/>
    </source>
</evidence>
<dbReference type="AlphaFoldDB" id="A0A158I0V0"/>
<dbReference type="InterPro" id="IPR045336">
    <property type="entry name" value="MmgE_PrpD_N"/>
</dbReference>
<proteinExistence type="inferred from homology"/>
<dbReference type="InterPro" id="IPR036148">
    <property type="entry name" value="MmgE/PrpD_sf"/>
</dbReference>
<comment type="similarity">
    <text evidence="1">Belongs to the PrpD family.</text>
</comment>
<dbReference type="RefSeq" id="WP_075643351.1">
    <property type="nucleotide sequence ID" value="NZ_FCOC02000023.1"/>
</dbReference>
<gene>
    <name evidence="4" type="ORF">AWB64_05244</name>
</gene>
<feature type="domain" description="MmgE/PrpD N-terminal" evidence="2">
    <location>
        <begin position="19"/>
        <end position="254"/>
    </location>
</feature>
<feature type="domain" description="MmgE/PrpD C-terminal" evidence="3">
    <location>
        <begin position="278"/>
        <end position="443"/>
    </location>
</feature>
<dbReference type="InterPro" id="IPR042183">
    <property type="entry name" value="MmgE/PrpD_sf_1"/>
</dbReference>
<dbReference type="Proteomes" id="UP000054893">
    <property type="component" value="Unassembled WGS sequence"/>
</dbReference>
<evidence type="ECO:0000313" key="5">
    <source>
        <dbReference type="Proteomes" id="UP000054893"/>
    </source>
</evidence>
<dbReference type="OrthoDB" id="9791416at2"/>
<protein>
    <submittedName>
        <fullName evidence="4">MmgE/PrpD</fullName>
    </submittedName>
</protein>
<evidence type="ECO:0000259" key="3">
    <source>
        <dbReference type="Pfam" id="PF19305"/>
    </source>
</evidence>
<dbReference type="Pfam" id="PF03972">
    <property type="entry name" value="MmgE_PrpD_N"/>
    <property type="match status" value="1"/>
</dbReference>
<organism evidence="4 5">
    <name type="scientific">Caballeronia sordidicola</name>
    <name type="common">Burkholderia sordidicola</name>
    <dbReference type="NCBI Taxonomy" id="196367"/>
    <lineage>
        <taxon>Bacteria</taxon>
        <taxon>Pseudomonadati</taxon>
        <taxon>Pseudomonadota</taxon>
        <taxon>Betaproteobacteria</taxon>
        <taxon>Burkholderiales</taxon>
        <taxon>Burkholderiaceae</taxon>
        <taxon>Caballeronia</taxon>
    </lineage>
</organism>
<dbReference type="InterPro" id="IPR045337">
    <property type="entry name" value="MmgE_PrpD_C"/>
</dbReference>
<dbReference type="PANTHER" id="PTHR16943">
    <property type="entry name" value="2-METHYLCITRATE DEHYDRATASE-RELATED"/>
    <property type="match status" value="1"/>
</dbReference>